<reference evidence="2 3" key="1">
    <citation type="submission" date="2018-05" db="EMBL/GenBank/DDBJ databases">
        <title>Genomic Encyclopedia of Type Strains, Phase IV (KMG-V): Genome sequencing to study the core and pangenomes of soil and plant-associated prokaryotes.</title>
        <authorList>
            <person name="Whitman W."/>
        </authorList>
    </citation>
    <scope>NUCLEOTIDE SEQUENCE [LARGE SCALE GENOMIC DNA]</scope>
    <source>
        <strain evidence="2 3">SLV-132</strain>
    </source>
</reference>
<dbReference type="RefSeq" id="WP_167468392.1">
    <property type="nucleotide sequence ID" value="NZ_CAJPUX010000003.1"/>
</dbReference>
<sequence>MARSDRTSRKDRDSDASGTTAAPARPCPSRFWSRTPQGDAPLQAARNMRQHARTFR</sequence>
<feature type="region of interest" description="Disordered" evidence="1">
    <location>
        <begin position="1"/>
        <end position="56"/>
    </location>
</feature>
<dbReference type="EMBL" id="QGGT01000001">
    <property type="protein sequence ID" value="PWK36510.1"/>
    <property type="molecule type" value="Genomic_DNA"/>
</dbReference>
<evidence type="ECO:0000313" key="3">
    <source>
        <dbReference type="Proteomes" id="UP000245754"/>
    </source>
</evidence>
<dbReference type="Proteomes" id="UP000245754">
    <property type="component" value="Unassembled WGS sequence"/>
</dbReference>
<dbReference type="GeneID" id="98341983"/>
<proteinExistence type="predicted"/>
<accession>A0A316FFS4</accession>
<gene>
    <name evidence="2" type="ORF">C7419_101366</name>
</gene>
<evidence type="ECO:0000313" key="2">
    <source>
        <dbReference type="EMBL" id="PWK36510.1"/>
    </source>
</evidence>
<feature type="compositionally biased region" description="Basic and acidic residues" evidence="1">
    <location>
        <begin position="1"/>
        <end position="15"/>
    </location>
</feature>
<keyword evidence="3" id="KW-1185">Reference proteome</keyword>
<dbReference type="AlphaFoldDB" id="A0A316FFS4"/>
<protein>
    <submittedName>
        <fullName evidence="2">Uncharacterized protein</fullName>
    </submittedName>
</protein>
<evidence type="ECO:0000256" key="1">
    <source>
        <dbReference type="SAM" id="MobiDB-lite"/>
    </source>
</evidence>
<name>A0A316FFS4_9BURK</name>
<organism evidence="2 3">
    <name type="scientific">Cupriavidus plantarum</name>
    <dbReference type="NCBI Taxonomy" id="942865"/>
    <lineage>
        <taxon>Bacteria</taxon>
        <taxon>Pseudomonadati</taxon>
        <taxon>Pseudomonadota</taxon>
        <taxon>Betaproteobacteria</taxon>
        <taxon>Burkholderiales</taxon>
        <taxon>Burkholderiaceae</taxon>
        <taxon>Cupriavidus</taxon>
    </lineage>
</organism>
<comment type="caution">
    <text evidence="2">The sequence shown here is derived from an EMBL/GenBank/DDBJ whole genome shotgun (WGS) entry which is preliminary data.</text>
</comment>